<reference evidence="4" key="1">
    <citation type="journal article" date="2018" name="Genome Announc.">
        <title>Complete Genome Sequence of the Methanococcus maripaludis Type Strain JJ (DSM 2067), a Model for Selenoprotein Synthesis in Archaea.</title>
        <authorList>
            <person name="Poehlein A."/>
            <person name="Heym D."/>
            <person name="Quitzke V."/>
            <person name="Fersch J."/>
            <person name="Daniel R."/>
            <person name="Rother M."/>
        </authorList>
    </citation>
    <scope>NUCLEOTIDE SEQUENCE [LARGE SCALE GENOMIC DNA]</scope>
    <source>
        <strain evidence="4">DSM 2067</strain>
    </source>
</reference>
<dbReference type="Proteomes" id="UP000239462">
    <property type="component" value="Chromosome"/>
</dbReference>
<dbReference type="GeneID" id="36102133"/>
<dbReference type="EMBL" id="JACHED010000004">
    <property type="protein sequence ID" value="MBB6497716.1"/>
    <property type="molecule type" value="Genomic_DNA"/>
</dbReference>
<dbReference type="AlphaFoldDB" id="A0A2L1CAR5"/>
<dbReference type="GO" id="GO:0047200">
    <property type="term" value="F:tetrahydrodipicolinate N-acetyltransferase activity"/>
    <property type="evidence" value="ECO:0007669"/>
    <property type="project" value="UniProtKB-EC"/>
</dbReference>
<dbReference type="KEGG" id="mmad:MMJJ_10470"/>
<dbReference type="Proteomes" id="UP000590564">
    <property type="component" value="Unassembled WGS sequence"/>
</dbReference>
<name>A0A2L1CAR5_METMI</name>
<protein>
    <submittedName>
        <fullName evidence="1">2,3,4,5-tetrahydropyridine-2,6-dicarboxylate N-acetyltransferase</fullName>
        <ecNumber evidence="1">2.3.1.89</ecNumber>
    </submittedName>
    <submittedName>
        <fullName evidence="2">Carbonic anhydrase/acetyltransferase-like protein (Isoleucine patch superfamily)</fullName>
    </submittedName>
</protein>
<evidence type="ECO:0000313" key="4">
    <source>
        <dbReference type="Proteomes" id="UP000239462"/>
    </source>
</evidence>
<evidence type="ECO:0000313" key="6">
    <source>
        <dbReference type="Proteomes" id="UP000590564"/>
    </source>
</evidence>
<dbReference type="EC" id="2.3.1.89" evidence="1"/>
<dbReference type="SUPFAM" id="SSF51161">
    <property type="entry name" value="Trimeric LpxA-like enzymes"/>
    <property type="match status" value="1"/>
</dbReference>
<dbReference type="InterPro" id="IPR011004">
    <property type="entry name" value="Trimer_LpxA-like_sf"/>
</dbReference>
<dbReference type="InterPro" id="IPR047324">
    <property type="entry name" value="LbH_gamma_CA-like"/>
</dbReference>
<keyword evidence="1" id="KW-0012">Acyltransferase</keyword>
<evidence type="ECO:0000313" key="2">
    <source>
        <dbReference type="EMBL" id="MBA2864745.1"/>
    </source>
</evidence>
<proteinExistence type="predicted"/>
<reference evidence="1" key="2">
    <citation type="submission" date="2018-02" db="EMBL/GenBank/DDBJ databases">
        <title>Complete genome sequence of the Methanococcus maripaludis type strain JJ (DSM 2067), a model for selenoprotein synthesis in Archaea.</title>
        <authorList>
            <person name="Poehlein A."/>
            <person name="Heym D."/>
            <person name="Quitzke V."/>
            <person name="Fersch J."/>
            <person name="Daniel R."/>
            <person name="Rother M."/>
        </authorList>
    </citation>
    <scope>NUCLEOTIDE SEQUENCE [LARGE SCALE GENOMIC DNA]</scope>
    <source>
        <strain evidence="1">DSM 2067</strain>
    </source>
</reference>
<evidence type="ECO:0000313" key="5">
    <source>
        <dbReference type="Proteomes" id="UP000567099"/>
    </source>
</evidence>
<dbReference type="PANTHER" id="PTHR13061:SF29">
    <property type="entry name" value="GAMMA CARBONIC ANHYDRASE-LIKE 1, MITOCHONDRIAL-RELATED"/>
    <property type="match status" value="1"/>
</dbReference>
<dbReference type="PANTHER" id="PTHR13061">
    <property type="entry name" value="DYNACTIN SUBUNIT P25"/>
    <property type="match status" value="1"/>
</dbReference>
<sequence>MAKIAKNAVVIGDVELGKNVNIWYGAVLRADINKIKIDDDSNVQDNCTVHCSKDYPVFIGKGVSVGHGAVIHGCTIEDNVLVGMNSTVLNGAKIGKNSIIGANALVSQNKEIPPNSMVLGVPGKVVRTLTDEEINSIKENAKNYLELSKNL</sequence>
<dbReference type="CDD" id="cd04645">
    <property type="entry name" value="LbH_gamma_CA_like"/>
    <property type="match status" value="1"/>
</dbReference>
<evidence type="ECO:0000313" key="3">
    <source>
        <dbReference type="EMBL" id="MBB6497716.1"/>
    </source>
</evidence>
<organism evidence="1 4">
    <name type="scientific">Methanococcus maripaludis</name>
    <name type="common">Methanococcus deltae</name>
    <dbReference type="NCBI Taxonomy" id="39152"/>
    <lineage>
        <taxon>Archaea</taxon>
        <taxon>Methanobacteriati</taxon>
        <taxon>Methanobacteriota</taxon>
        <taxon>Methanomada group</taxon>
        <taxon>Methanococci</taxon>
        <taxon>Methanococcales</taxon>
        <taxon>Methanococcaceae</taxon>
        <taxon>Methanococcus</taxon>
    </lineage>
</organism>
<dbReference type="InterPro" id="IPR050484">
    <property type="entry name" value="Transf_Hexapept/Carb_Anhydrase"/>
</dbReference>
<dbReference type="RefSeq" id="WP_104837966.1">
    <property type="nucleotide sequence ID" value="NZ_CP026606.1"/>
</dbReference>
<evidence type="ECO:0000313" key="1">
    <source>
        <dbReference type="EMBL" id="AVB76445.1"/>
    </source>
</evidence>
<keyword evidence="1" id="KW-0808">Transferase</keyword>
<accession>A0A2L1CAR5</accession>
<dbReference type="Pfam" id="PF00132">
    <property type="entry name" value="Hexapep"/>
    <property type="match status" value="1"/>
</dbReference>
<dbReference type="Proteomes" id="UP000567099">
    <property type="component" value="Unassembled WGS sequence"/>
</dbReference>
<dbReference type="InterPro" id="IPR001451">
    <property type="entry name" value="Hexapep"/>
</dbReference>
<dbReference type="EMBL" id="JACDUO010000003">
    <property type="protein sequence ID" value="MBA2864745.1"/>
    <property type="molecule type" value="Genomic_DNA"/>
</dbReference>
<gene>
    <name evidence="1" type="primary">dapH</name>
    <name evidence="2" type="ORF">HNP94_001773</name>
    <name evidence="3" type="ORF">HNP96_001764</name>
    <name evidence="1" type="ORF">MMJJ_10470</name>
</gene>
<reference evidence="2 5" key="3">
    <citation type="submission" date="2020-07" db="EMBL/GenBank/DDBJ databases">
        <title>Genomic Encyclopedia of Type Strains, Phase IV (KMG-V): Genome sequencing to study the core and pangenomes of soil and plant-associated prokaryotes.</title>
        <authorList>
            <person name="Whitman W."/>
        </authorList>
    </citation>
    <scope>NUCLEOTIDE SEQUENCE [LARGE SCALE GENOMIC DNA]</scope>
    <source>
        <strain evidence="2 5">C13</strain>
        <strain evidence="3 6">D1</strain>
    </source>
</reference>
<dbReference type="EMBL" id="CP026606">
    <property type="protein sequence ID" value="AVB76445.1"/>
    <property type="molecule type" value="Genomic_DNA"/>
</dbReference>
<dbReference type="Gene3D" id="2.160.10.10">
    <property type="entry name" value="Hexapeptide repeat proteins"/>
    <property type="match status" value="1"/>
</dbReference>